<accession>A0A816CY94</accession>
<evidence type="ECO:0000313" key="9">
    <source>
        <dbReference type="Proteomes" id="UP000663829"/>
    </source>
</evidence>
<keyword evidence="3" id="KW-0547">Nucleotide-binding</keyword>
<dbReference type="Gene3D" id="3.40.50.300">
    <property type="entry name" value="P-loop containing nucleotide triphosphate hydrolases"/>
    <property type="match status" value="1"/>
</dbReference>
<keyword evidence="3" id="KW-0067">ATP-binding</keyword>
<dbReference type="GO" id="GO:0005739">
    <property type="term" value="C:mitochondrion"/>
    <property type="evidence" value="ECO:0007669"/>
    <property type="project" value="TreeGrafter"/>
</dbReference>
<dbReference type="Pfam" id="PF01712">
    <property type="entry name" value="dNK"/>
    <property type="match status" value="1"/>
</dbReference>
<dbReference type="Proteomes" id="UP000677228">
    <property type="component" value="Unassembled WGS sequence"/>
</dbReference>
<dbReference type="AlphaFoldDB" id="A0A816CY94"/>
<dbReference type="Proteomes" id="UP000682733">
    <property type="component" value="Unassembled WGS sequence"/>
</dbReference>
<reference evidence="5" key="1">
    <citation type="submission" date="2021-02" db="EMBL/GenBank/DDBJ databases">
        <authorList>
            <person name="Nowell W R."/>
        </authorList>
    </citation>
    <scope>NUCLEOTIDE SEQUENCE</scope>
</reference>
<evidence type="ECO:0000313" key="7">
    <source>
        <dbReference type="EMBL" id="CAF4467688.1"/>
    </source>
</evidence>
<proteinExistence type="inferred from homology"/>
<evidence type="ECO:0000256" key="2">
    <source>
        <dbReference type="PIRSR" id="PIRSR000705-1"/>
    </source>
</evidence>
<dbReference type="InterPro" id="IPR031314">
    <property type="entry name" value="DNK_dom"/>
</dbReference>
<dbReference type="GO" id="GO:0005524">
    <property type="term" value="F:ATP binding"/>
    <property type="evidence" value="ECO:0007669"/>
    <property type="project" value="UniProtKB-KW"/>
</dbReference>
<feature type="non-terminal residue" evidence="5">
    <location>
        <position position="1"/>
    </location>
</feature>
<dbReference type="PANTHER" id="PTHR10513">
    <property type="entry name" value="DEOXYNUCLEOSIDE KINASE"/>
    <property type="match status" value="1"/>
</dbReference>
<dbReference type="SUPFAM" id="SSF52540">
    <property type="entry name" value="P-loop containing nucleoside triphosphate hydrolases"/>
    <property type="match status" value="1"/>
</dbReference>
<feature type="binding site" evidence="3">
    <location>
        <begin position="187"/>
        <end position="189"/>
    </location>
    <ligand>
        <name>ATP</name>
        <dbReference type="ChEBI" id="CHEBI:30616"/>
    </ligand>
</feature>
<comment type="similarity">
    <text evidence="1">Belongs to the DCK/DGK family.</text>
</comment>
<feature type="binding site" evidence="3">
    <location>
        <begin position="140"/>
        <end position="144"/>
    </location>
    <ligand>
        <name>ATP</name>
        <dbReference type="ChEBI" id="CHEBI:30616"/>
    </ligand>
</feature>
<evidence type="ECO:0000313" key="5">
    <source>
        <dbReference type="EMBL" id="CAF1629288.1"/>
    </source>
</evidence>
<gene>
    <name evidence="5" type="ORF">GPM918_LOCUS44249</name>
    <name evidence="6" type="ORF">OVA965_LOCUS44017</name>
    <name evidence="8" type="ORF">SRO942_LOCUS46014</name>
    <name evidence="7" type="ORF">TMI583_LOCUS46546</name>
</gene>
<feature type="active site" description="Proton acceptor" evidence="2">
    <location>
        <position position="81"/>
    </location>
</feature>
<feature type="domain" description="Deoxynucleoside kinase" evidence="4">
    <location>
        <begin position="1"/>
        <end position="183"/>
    </location>
</feature>
<evidence type="ECO:0000256" key="3">
    <source>
        <dbReference type="PIRSR" id="PIRSR000705-3"/>
    </source>
</evidence>
<dbReference type="PANTHER" id="PTHR10513:SF24">
    <property type="entry name" value="THYMIDINE KINASE 2, MITOCHONDRIAL"/>
    <property type="match status" value="1"/>
</dbReference>
<dbReference type="Proteomes" id="UP000681722">
    <property type="component" value="Unassembled WGS sequence"/>
</dbReference>
<evidence type="ECO:0000256" key="1">
    <source>
        <dbReference type="ARBA" id="ARBA00007420"/>
    </source>
</evidence>
<dbReference type="InterPro" id="IPR002624">
    <property type="entry name" value="DCK/DGK"/>
</dbReference>
<dbReference type="InterPro" id="IPR050566">
    <property type="entry name" value="Deoxyribonucleoside_kinase"/>
</dbReference>
<dbReference type="EMBL" id="CAJOBA010086960">
    <property type="protein sequence ID" value="CAF4467688.1"/>
    <property type="molecule type" value="Genomic_DNA"/>
</dbReference>
<evidence type="ECO:0000259" key="4">
    <source>
        <dbReference type="Pfam" id="PF01712"/>
    </source>
</evidence>
<dbReference type="EMBL" id="CAJOBC010110836">
    <property type="protein sequence ID" value="CAF4526551.1"/>
    <property type="molecule type" value="Genomic_DNA"/>
</dbReference>
<organism evidence="5 9">
    <name type="scientific">Didymodactylos carnosus</name>
    <dbReference type="NCBI Taxonomy" id="1234261"/>
    <lineage>
        <taxon>Eukaryota</taxon>
        <taxon>Metazoa</taxon>
        <taxon>Spiralia</taxon>
        <taxon>Gnathifera</taxon>
        <taxon>Rotifera</taxon>
        <taxon>Eurotatoria</taxon>
        <taxon>Bdelloidea</taxon>
        <taxon>Philodinida</taxon>
        <taxon>Philodinidae</taxon>
        <taxon>Didymodactylos</taxon>
    </lineage>
</organism>
<evidence type="ECO:0000313" key="6">
    <source>
        <dbReference type="EMBL" id="CAF1636210.1"/>
    </source>
</evidence>
<dbReference type="Proteomes" id="UP000663829">
    <property type="component" value="Unassembled WGS sequence"/>
</dbReference>
<name>A0A816CY94_9BILA</name>
<dbReference type="EMBL" id="CAJNOQ010043115">
    <property type="protein sequence ID" value="CAF1629288.1"/>
    <property type="molecule type" value="Genomic_DNA"/>
</dbReference>
<dbReference type="EMBL" id="CAJNOK010060701">
    <property type="protein sequence ID" value="CAF1636210.1"/>
    <property type="molecule type" value="Genomic_DNA"/>
</dbReference>
<dbReference type="InterPro" id="IPR027417">
    <property type="entry name" value="P-loop_NTPase"/>
</dbReference>
<dbReference type="GO" id="GO:0019136">
    <property type="term" value="F:deoxynucleoside kinase activity"/>
    <property type="evidence" value="ECO:0007669"/>
    <property type="project" value="InterPro"/>
</dbReference>
<evidence type="ECO:0000313" key="8">
    <source>
        <dbReference type="EMBL" id="CAF4526551.1"/>
    </source>
</evidence>
<dbReference type="OrthoDB" id="567086at2759"/>
<sequence>NIAAGKTTVLNHIQSKYPNIEVKTEPIDHWTNVKGFNLLEALYTQSERWTFTFEFYALLCRVKDYQLASNNHNNNKIKCFERSLLSNKHVFIRHAYNEQSLNEVEYELLNQYFEYALTKIDYSQTAILFLDLIPEQCYERLIKRARDAEKIIDLKRLEKLHHYYDDFLKKIDICEVKRIDAAQPVEDVFKQVDCVLDELVQ</sequence>
<protein>
    <recommendedName>
        <fullName evidence="4">Deoxynucleoside kinase domain-containing protein</fullName>
    </recommendedName>
</protein>
<keyword evidence="9" id="KW-1185">Reference proteome</keyword>
<comment type="caution">
    <text evidence="5">The sequence shown here is derived from an EMBL/GenBank/DDBJ whole genome shotgun (WGS) entry which is preliminary data.</text>
</comment>
<dbReference type="PIRSF" id="PIRSF000705">
    <property type="entry name" value="DNK"/>
    <property type="match status" value="1"/>
</dbReference>